<proteinExistence type="predicted"/>
<dbReference type="PANTHER" id="PTHR48449">
    <property type="entry name" value="DUF1985 DOMAIN-CONTAINING PROTEIN"/>
    <property type="match status" value="1"/>
</dbReference>
<keyword evidence="4" id="KW-1185">Reference proteome</keyword>
<feature type="compositionally biased region" description="Basic and acidic residues" evidence="1">
    <location>
        <begin position="309"/>
        <end position="319"/>
    </location>
</feature>
<dbReference type="Pfam" id="PF09331">
    <property type="entry name" value="DUF1985"/>
    <property type="match status" value="1"/>
</dbReference>
<sequence>MTQSTSDLPKGIYDDGSEPNISASFIQHSDLRLVPKVKAVLSNESFKKLQNSFLGHIIKIEAKSLKFLGKLFHYIMMRRLKTKGNNLWFRIASQPTRFSMREFFLSTGIQCEQLDIDQRRKGDPYSWTKRKDLTLKKLQAYLFGNPEAPPGEDEKLCLAAVILTEAILMTPNSTQSIPSSRLETASDFEAYTSLAWGKEAYNVLATSIRRMDANTWARGQYEVKGFPLALLIWALSVVPLFGSKFAIEVKTIVGDPNQHSHLVMPQIDEDFNEVVNVVIKGYRMTMEEWIRGSISVAKGGQGQKRRVRDPHVQEPPKKN</sequence>
<evidence type="ECO:0000313" key="3">
    <source>
        <dbReference type="EMBL" id="EOA37431.1"/>
    </source>
</evidence>
<accession>R0GNR1</accession>
<organism evidence="3 4">
    <name type="scientific">Capsella rubella</name>
    <dbReference type="NCBI Taxonomy" id="81985"/>
    <lineage>
        <taxon>Eukaryota</taxon>
        <taxon>Viridiplantae</taxon>
        <taxon>Streptophyta</taxon>
        <taxon>Embryophyta</taxon>
        <taxon>Tracheophyta</taxon>
        <taxon>Spermatophyta</taxon>
        <taxon>Magnoliopsida</taxon>
        <taxon>eudicotyledons</taxon>
        <taxon>Gunneridae</taxon>
        <taxon>Pentapetalae</taxon>
        <taxon>rosids</taxon>
        <taxon>malvids</taxon>
        <taxon>Brassicales</taxon>
        <taxon>Brassicaceae</taxon>
        <taxon>Camelineae</taxon>
        <taxon>Capsella</taxon>
    </lineage>
</organism>
<reference evidence="4" key="1">
    <citation type="journal article" date="2013" name="Nat. Genet.">
        <title>The Capsella rubella genome and the genomic consequences of rapid mating system evolution.</title>
        <authorList>
            <person name="Slotte T."/>
            <person name="Hazzouri K.M."/>
            <person name="Agren J.A."/>
            <person name="Koenig D."/>
            <person name="Maumus F."/>
            <person name="Guo Y.L."/>
            <person name="Steige K."/>
            <person name="Platts A.E."/>
            <person name="Escobar J.S."/>
            <person name="Newman L.K."/>
            <person name="Wang W."/>
            <person name="Mandakova T."/>
            <person name="Vello E."/>
            <person name="Smith L.M."/>
            <person name="Henz S.R."/>
            <person name="Steffen J."/>
            <person name="Takuno S."/>
            <person name="Brandvain Y."/>
            <person name="Coop G."/>
            <person name="Andolfatto P."/>
            <person name="Hu T.T."/>
            <person name="Blanchette M."/>
            <person name="Clark R.M."/>
            <person name="Quesneville H."/>
            <person name="Nordborg M."/>
            <person name="Gaut B.S."/>
            <person name="Lysak M.A."/>
            <person name="Jenkins J."/>
            <person name="Grimwood J."/>
            <person name="Chapman J."/>
            <person name="Prochnik S."/>
            <person name="Shu S."/>
            <person name="Rokhsar D."/>
            <person name="Schmutz J."/>
            <person name="Weigel D."/>
            <person name="Wright S.I."/>
        </authorList>
    </citation>
    <scope>NUCLEOTIDE SEQUENCE [LARGE SCALE GENOMIC DNA]</scope>
    <source>
        <strain evidence="4">cv. Monte Gargano</strain>
    </source>
</reference>
<feature type="region of interest" description="Disordered" evidence="1">
    <location>
        <begin position="300"/>
        <end position="319"/>
    </location>
</feature>
<evidence type="ECO:0000256" key="1">
    <source>
        <dbReference type="SAM" id="MobiDB-lite"/>
    </source>
</evidence>
<protein>
    <recommendedName>
        <fullName evidence="2">DUF1985 domain-containing protein</fullName>
    </recommendedName>
</protein>
<name>R0GNR1_9BRAS</name>
<evidence type="ECO:0000259" key="2">
    <source>
        <dbReference type="Pfam" id="PF09331"/>
    </source>
</evidence>
<evidence type="ECO:0000313" key="4">
    <source>
        <dbReference type="Proteomes" id="UP000029121"/>
    </source>
</evidence>
<dbReference type="InterPro" id="IPR015410">
    <property type="entry name" value="DUF1985"/>
</dbReference>
<dbReference type="PANTHER" id="PTHR48449:SF1">
    <property type="entry name" value="DUF1985 DOMAIN-CONTAINING PROTEIN"/>
    <property type="match status" value="1"/>
</dbReference>
<dbReference type="EMBL" id="KB870805">
    <property type="protein sequence ID" value="EOA37431.1"/>
    <property type="molecule type" value="Genomic_DNA"/>
</dbReference>
<feature type="domain" description="DUF1985" evidence="2">
    <location>
        <begin position="78"/>
        <end position="205"/>
    </location>
</feature>
<dbReference type="Proteomes" id="UP000029121">
    <property type="component" value="Unassembled WGS sequence"/>
</dbReference>
<gene>
    <name evidence="3" type="ORF">CARUB_v10011402mg</name>
</gene>
<dbReference type="AlphaFoldDB" id="R0GNR1"/>